<feature type="signal peptide" evidence="3">
    <location>
        <begin position="1"/>
        <end position="19"/>
    </location>
</feature>
<evidence type="ECO:0000259" key="4">
    <source>
        <dbReference type="Pfam" id="PF09206"/>
    </source>
</evidence>
<evidence type="ECO:0000256" key="3">
    <source>
        <dbReference type="SAM" id="SignalP"/>
    </source>
</evidence>
<feature type="disulfide bond" evidence="2">
    <location>
        <begin position="29"/>
        <end position="39"/>
    </location>
</feature>
<keyword evidence="6" id="KW-1185">Reference proteome</keyword>
<feature type="active site" description="Nucleophile" evidence="1">
    <location>
        <position position="242"/>
    </location>
</feature>
<name>A0AB34K366_PRYPA</name>
<dbReference type="GO" id="GO:0046556">
    <property type="term" value="F:alpha-L-arabinofuranosidase activity"/>
    <property type="evidence" value="ECO:0007669"/>
    <property type="project" value="InterPro"/>
</dbReference>
<organism evidence="5 6">
    <name type="scientific">Prymnesium parvum</name>
    <name type="common">Toxic golden alga</name>
    <dbReference type="NCBI Taxonomy" id="97485"/>
    <lineage>
        <taxon>Eukaryota</taxon>
        <taxon>Haptista</taxon>
        <taxon>Haptophyta</taxon>
        <taxon>Prymnesiophyceae</taxon>
        <taxon>Prymnesiales</taxon>
        <taxon>Prymnesiaceae</taxon>
        <taxon>Prymnesium</taxon>
    </lineage>
</organism>
<proteinExistence type="predicted"/>
<dbReference type="PANTHER" id="PTHR39447">
    <property type="entry name" value="ALPHA-L-ARABINOFURANOSIDASE B"/>
    <property type="match status" value="1"/>
</dbReference>
<evidence type="ECO:0000313" key="6">
    <source>
        <dbReference type="Proteomes" id="UP001515480"/>
    </source>
</evidence>
<feature type="active site" description="Proton donor" evidence="1">
    <location>
        <position position="317"/>
    </location>
</feature>
<dbReference type="InterPro" id="IPR013320">
    <property type="entry name" value="ConA-like_dom_sf"/>
</dbReference>
<dbReference type="GO" id="GO:0019566">
    <property type="term" value="P:arabinose metabolic process"/>
    <property type="evidence" value="ECO:0007669"/>
    <property type="project" value="InterPro"/>
</dbReference>
<dbReference type="Pfam" id="PF09206">
    <property type="entry name" value="ArabFuran-catal"/>
    <property type="match status" value="1"/>
</dbReference>
<dbReference type="AlphaFoldDB" id="A0AB34K366"/>
<dbReference type="GO" id="GO:0045490">
    <property type="term" value="P:pectin catabolic process"/>
    <property type="evidence" value="ECO:0007669"/>
    <property type="project" value="TreeGrafter"/>
</dbReference>
<dbReference type="GO" id="GO:0031221">
    <property type="term" value="P:arabinan metabolic process"/>
    <property type="evidence" value="ECO:0007669"/>
    <property type="project" value="InterPro"/>
</dbReference>
<feature type="disulfide bond" evidence="2">
    <location>
        <begin position="194"/>
        <end position="195"/>
    </location>
</feature>
<feature type="chain" id="PRO_5044217579" description="Alpha-L-arabinofuranosidase B catalytic domain-containing protein" evidence="3">
    <location>
        <begin position="20"/>
        <end position="366"/>
    </location>
</feature>
<protein>
    <recommendedName>
        <fullName evidence="4">Alpha-L-arabinofuranosidase B catalytic domain-containing protein</fullName>
    </recommendedName>
</protein>
<reference evidence="5 6" key="1">
    <citation type="journal article" date="2024" name="Science">
        <title>Giant polyketide synthase enzymes in the biosynthesis of giant marine polyether toxins.</title>
        <authorList>
            <person name="Fallon T.R."/>
            <person name="Shende V.V."/>
            <person name="Wierzbicki I.H."/>
            <person name="Pendleton A.L."/>
            <person name="Watervoot N.F."/>
            <person name="Auber R.P."/>
            <person name="Gonzalez D.J."/>
            <person name="Wisecaver J.H."/>
            <person name="Moore B.S."/>
        </authorList>
    </citation>
    <scope>NUCLEOTIDE SEQUENCE [LARGE SCALE GENOMIC DNA]</scope>
    <source>
        <strain evidence="5 6">12B1</strain>
    </source>
</reference>
<dbReference type="SUPFAM" id="SSF49899">
    <property type="entry name" value="Concanavalin A-like lectins/glucanases"/>
    <property type="match status" value="1"/>
</dbReference>
<dbReference type="EMBL" id="JBGBPQ010000002">
    <property type="protein sequence ID" value="KAL1528675.1"/>
    <property type="molecule type" value="Genomic_DNA"/>
</dbReference>
<gene>
    <name evidence="5" type="ORF">AB1Y20_010011</name>
</gene>
<feature type="domain" description="Alpha-L-arabinofuranosidase B catalytic" evidence="4">
    <location>
        <begin position="28"/>
        <end position="353"/>
    </location>
</feature>
<comment type="caution">
    <text evidence="5">The sequence shown here is derived from an EMBL/GenBank/DDBJ whole genome shotgun (WGS) entry which is preliminary data.</text>
</comment>
<dbReference type="InterPro" id="IPR038964">
    <property type="entry name" value="ABFB"/>
</dbReference>
<evidence type="ECO:0000313" key="5">
    <source>
        <dbReference type="EMBL" id="KAL1528675.1"/>
    </source>
</evidence>
<keyword evidence="2" id="KW-1015">Disulfide bond</keyword>
<evidence type="ECO:0000256" key="2">
    <source>
        <dbReference type="PIRSR" id="PIRSR638964-3"/>
    </source>
</evidence>
<keyword evidence="3" id="KW-0732">Signal</keyword>
<dbReference type="Proteomes" id="UP001515480">
    <property type="component" value="Unassembled WGS sequence"/>
</dbReference>
<dbReference type="InterPro" id="IPR015289">
    <property type="entry name" value="A-L-arabinofuranosidase_B_cat"/>
</dbReference>
<accession>A0AB34K366</accession>
<dbReference type="PANTHER" id="PTHR39447:SF2">
    <property type="entry name" value="ALPHA-L-ARABINOFURANOSIDASE B"/>
    <property type="match status" value="1"/>
</dbReference>
<sequence length="366" mass="38701">MPSLLHWLAIALLLPASSALPHRADERPCDIFARGGTPCVAAHSMTRALYAAYAGPLYKVVTSDNRSKDILVLSAGGLADSASQDAFCGKQLCVVHRIYDQSPMQNHLSIEAGASDLTPPRNAQDRGVNFTDSRSRIVLGGHPVFAAVFTGNGLDGSQYIGQGYSNRTARGTAIGDQPQSIYAVISGRHYNSGCCFDYGNAENGTRTVHSPFVDGAMEAVYFGSAYPPNGTGDGPWVGADLENGIYESSTSRAEQPPLPLIDFRAAIVKGNSGNHFSIKSGDAQKPSSLVTLYDGQRPQGYEVMKKGGAIVLGIGGDNSPWGAGTFYEGAMTAGYTSDETDAEVMANIVSAGYGQHALVEAVYREF</sequence>
<evidence type="ECO:0000256" key="1">
    <source>
        <dbReference type="PIRSR" id="PIRSR638964-1"/>
    </source>
</evidence>
<dbReference type="Gene3D" id="2.60.120.200">
    <property type="match status" value="1"/>
</dbReference>
<feature type="disulfide bond" evidence="2">
    <location>
        <begin position="88"/>
        <end position="93"/>
    </location>
</feature>